<dbReference type="InterPro" id="IPR023213">
    <property type="entry name" value="CAT-like_dom_sf"/>
</dbReference>
<dbReference type="GO" id="GO:0043041">
    <property type="term" value="P:amino acid activation for nonribosomal peptide biosynthetic process"/>
    <property type="evidence" value="ECO:0007669"/>
    <property type="project" value="TreeGrafter"/>
</dbReference>
<protein>
    <submittedName>
        <fullName evidence="6">HxxPF-repeated domain-containing protein</fullName>
    </submittedName>
</protein>
<accession>A0A1H1VVK7</accession>
<reference evidence="6 7" key="1">
    <citation type="submission" date="2016-10" db="EMBL/GenBank/DDBJ databases">
        <authorList>
            <person name="de Groot N.N."/>
        </authorList>
    </citation>
    <scope>NUCLEOTIDE SEQUENCE [LARGE SCALE GENOMIC DNA]</scope>
    <source>
        <strain evidence="6 7">DSM 21800</strain>
    </source>
</reference>
<evidence type="ECO:0000256" key="1">
    <source>
        <dbReference type="ARBA" id="ARBA00001957"/>
    </source>
</evidence>
<dbReference type="SUPFAM" id="SSF47336">
    <property type="entry name" value="ACP-like"/>
    <property type="match status" value="1"/>
</dbReference>
<dbReference type="InterPro" id="IPR036736">
    <property type="entry name" value="ACP-like_sf"/>
</dbReference>
<dbReference type="GO" id="GO:0047527">
    <property type="term" value="F:2,3-dihydroxybenzoate-serine ligase activity"/>
    <property type="evidence" value="ECO:0007669"/>
    <property type="project" value="TreeGrafter"/>
</dbReference>
<feature type="compositionally biased region" description="Low complexity" evidence="4">
    <location>
        <begin position="585"/>
        <end position="595"/>
    </location>
</feature>
<name>A0A1H1VVK7_9ACTN</name>
<dbReference type="Pfam" id="PF00550">
    <property type="entry name" value="PP-binding"/>
    <property type="match status" value="1"/>
</dbReference>
<dbReference type="PROSITE" id="PS00012">
    <property type="entry name" value="PHOSPHOPANTETHEINE"/>
    <property type="match status" value="1"/>
</dbReference>
<dbReference type="InterPro" id="IPR020806">
    <property type="entry name" value="PKS_PP-bd"/>
</dbReference>
<evidence type="ECO:0000259" key="5">
    <source>
        <dbReference type="PROSITE" id="PS50075"/>
    </source>
</evidence>
<dbReference type="SUPFAM" id="SSF52777">
    <property type="entry name" value="CoA-dependent acyltransferases"/>
    <property type="match status" value="4"/>
</dbReference>
<organism evidence="6 7">
    <name type="scientific">Microlunatus soli</name>
    <dbReference type="NCBI Taxonomy" id="630515"/>
    <lineage>
        <taxon>Bacteria</taxon>
        <taxon>Bacillati</taxon>
        <taxon>Actinomycetota</taxon>
        <taxon>Actinomycetes</taxon>
        <taxon>Propionibacteriales</taxon>
        <taxon>Propionibacteriaceae</taxon>
        <taxon>Microlunatus</taxon>
    </lineage>
</organism>
<dbReference type="Gene3D" id="1.10.1200.10">
    <property type="entry name" value="ACP-like"/>
    <property type="match status" value="1"/>
</dbReference>
<sequence>MTVELDRELDFAPAAAVQRQMWVVDRMDPSSCVYNEHLAFWLDGALDASVLENAWNDLVAAHDALRLVFAVRDGELYQAVRPQYRCRFEHARFDSDEPALSWGGQLVERRYDISADPPTAIGLGAVGDNRHLFVIGFHHAVMDAGSIGLLFEELGARYRERLLGLEPSIEPTAVGYTDFVAASQTPQFAERVEALLPAVLEKLRQPGVVSAEIPGDRDRPAVKSTAGRLAEAPFPEGIVPRLRAFAASHRVTPFQVLLAGMGSLLHRYGGQSDMVLGVGSSGRPQEYAEVVGPFSCVAPVRLRAAGSATFADVVDDARDAALRLETDQFVPFSRVVSELVDGRDPSRTPLVQIVFNAPPLQFAPDVLDGCRLTSARVPRNRSRFDLLVNLEWHGPDVVGTAEYDSALFDHSTVTGFLSDLGVFIDAAMSAPALPLDAVQLPARQRPPGSVARFAGDTAAAPDQDSDPITEGGSARGTRLEEHLLGHCRDLLSDPAVAATDDFFAVGGHSMVAARLIQRLSEEFDTEVPLLLLFENPVIADLAAELDRQFPEFDEVLAQVAGLSPEEIADLERLDPDHGNDHETAADAAPSSSDGPGRVEQQVDAVSPHEEPFWLMEQFAPGSAVNTLTLRIPGRGPLDVAAFTAALKDVVARHEILRTSYRTGEAAAAQRSVAETVDVTVEEVVAGSESADAVAERECRTGFDVSTAPLIRTVIVHTDDQAFEILLSCHHLVMDYWCVTQVMLPELSAYYRQHLGGPAVDLDPPHGYRSAILREATWRASPEARAQRRYWRERLDRMATPALSTDRPRPEVSEFTGATVGRRLAADVRDSVAGYARDHRTTSFAVLSAVTAATLNRRADGAETVLMCPVENRRQIVDTRVMGTFVNLIALRYTFADDLSLAGLVQQSRSVVRGGYANQSVPIAEALGSVGLENVISSGQGQYCVLNVFAADTGLQLDGCTIEPGTVVPHPSAGTDLELSVTESAAGLALDLKYRPSLWNASSMEALLDDLEQILRALIDDDSQLVHGAIDRSGKDLLDPR</sequence>
<proteinExistence type="predicted"/>
<keyword evidence="7" id="KW-1185">Reference proteome</keyword>
<dbReference type="Gene3D" id="3.30.559.30">
    <property type="entry name" value="Nonribosomal peptide synthetase, condensation domain"/>
    <property type="match status" value="2"/>
</dbReference>
<feature type="region of interest" description="Disordered" evidence="4">
    <location>
        <begin position="572"/>
        <end position="605"/>
    </location>
</feature>
<evidence type="ECO:0000256" key="3">
    <source>
        <dbReference type="ARBA" id="ARBA00022553"/>
    </source>
</evidence>
<gene>
    <name evidence="6" type="ORF">SAMN04489812_3345</name>
</gene>
<dbReference type="GO" id="GO:0008610">
    <property type="term" value="P:lipid biosynthetic process"/>
    <property type="evidence" value="ECO:0007669"/>
    <property type="project" value="UniProtKB-ARBA"/>
</dbReference>
<dbReference type="AlphaFoldDB" id="A0A1H1VVK7"/>
<dbReference type="Pfam" id="PF00668">
    <property type="entry name" value="Condensation"/>
    <property type="match status" value="2"/>
</dbReference>
<dbReference type="GO" id="GO:0009239">
    <property type="term" value="P:enterobactin biosynthetic process"/>
    <property type="evidence" value="ECO:0007669"/>
    <property type="project" value="TreeGrafter"/>
</dbReference>
<dbReference type="InterPro" id="IPR001242">
    <property type="entry name" value="Condensation_dom"/>
</dbReference>
<dbReference type="EMBL" id="LT629772">
    <property type="protein sequence ID" value="SDS88069.1"/>
    <property type="molecule type" value="Genomic_DNA"/>
</dbReference>
<dbReference type="Gene3D" id="3.30.559.10">
    <property type="entry name" value="Chloramphenicol acetyltransferase-like domain"/>
    <property type="match status" value="2"/>
</dbReference>
<dbReference type="PROSITE" id="PS50075">
    <property type="entry name" value="CARRIER"/>
    <property type="match status" value="1"/>
</dbReference>
<dbReference type="SMART" id="SM00823">
    <property type="entry name" value="PKS_PP"/>
    <property type="match status" value="1"/>
</dbReference>
<dbReference type="Proteomes" id="UP000199103">
    <property type="component" value="Chromosome I"/>
</dbReference>
<dbReference type="PANTHER" id="PTHR45527">
    <property type="entry name" value="NONRIBOSOMAL PEPTIDE SYNTHETASE"/>
    <property type="match status" value="1"/>
</dbReference>
<dbReference type="GO" id="GO:0005829">
    <property type="term" value="C:cytosol"/>
    <property type="evidence" value="ECO:0007669"/>
    <property type="project" value="TreeGrafter"/>
</dbReference>
<feature type="domain" description="Carrier" evidence="5">
    <location>
        <begin position="474"/>
        <end position="549"/>
    </location>
</feature>
<keyword evidence="3" id="KW-0597">Phosphoprotein</keyword>
<dbReference type="GO" id="GO:0031177">
    <property type="term" value="F:phosphopantetheine binding"/>
    <property type="evidence" value="ECO:0007669"/>
    <property type="project" value="InterPro"/>
</dbReference>
<dbReference type="STRING" id="630515.SAMN04489812_3345"/>
<feature type="compositionally biased region" description="Basic and acidic residues" evidence="4">
    <location>
        <begin position="572"/>
        <end position="584"/>
    </location>
</feature>
<dbReference type="InterPro" id="IPR006162">
    <property type="entry name" value="Ppantetheine_attach_site"/>
</dbReference>
<dbReference type="PANTHER" id="PTHR45527:SF1">
    <property type="entry name" value="FATTY ACID SYNTHASE"/>
    <property type="match status" value="1"/>
</dbReference>
<dbReference type="RefSeq" id="WP_091526600.1">
    <property type="nucleotide sequence ID" value="NZ_LT629772.1"/>
</dbReference>
<evidence type="ECO:0000256" key="4">
    <source>
        <dbReference type="SAM" id="MobiDB-lite"/>
    </source>
</evidence>
<keyword evidence="2" id="KW-0596">Phosphopantetheine</keyword>
<evidence type="ECO:0000313" key="7">
    <source>
        <dbReference type="Proteomes" id="UP000199103"/>
    </source>
</evidence>
<dbReference type="OrthoDB" id="3801369at2"/>
<dbReference type="InterPro" id="IPR009081">
    <property type="entry name" value="PP-bd_ACP"/>
</dbReference>
<evidence type="ECO:0000313" key="6">
    <source>
        <dbReference type="EMBL" id="SDS88069.1"/>
    </source>
</evidence>
<evidence type="ECO:0000256" key="2">
    <source>
        <dbReference type="ARBA" id="ARBA00022450"/>
    </source>
</evidence>
<comment type="cofactor">
    <cofactor evidence="1">
        <name>pantetheine 4'-phosphate</name>
        <dbReference type="ChEBI" id="CHEBI:47942"/>
    </cofactor>
</comment>
<feature type="region of interest" description="Disordered" evidence="4">
    <location>
        <begin position="449"/>
        <end position="473"/>
    </location>
</feature>
<dbReference type="GO" id="GO:0009366">
    <property type="term" value="C:enterobactin synthetase complex"/>
    <property type="evidence" value="ECO:0007669"/>
    <property type="project" value="TreeGrafter"/>
</dbReference>